<dbReference type="InterPro" id="IPR003495">
    <property type="entry name" value="CobW/HypB/UreG_nucleotide-bd"/>
</dbReference>
<dbReference type="Pfam" id="PF02492">
    <property type="entry name" value="cobW"/>
    <property type="match status" value="1"/>
</dbReference>
<dbReference type="GO" id="GO:0005525">
    <property type="term" value="F:GTP binding"/>
    <property type="evidence" value="ECO:0007669"/>
    <property type="project" value="UniProtKB-KW"/>
</dbReference>
<dbReference type="PANTHER" id="PTHR30134:SF2">
    <property type="entry name" value="HYDROGENASE MATURATION FACTOR HYPB"/>
    <property type="match status" value="1"/>
</dbReference>
<evidence type="ECO:0000313" key="10">
    <source>
        <dbReference type="EMBL" id="MBH8577609.1"/>
    </source>
</evidence>
<dbReference type="AlphaFoldDB" id="A0A8J7LJL0"/>
<gene>
    <name evidence="10" type="primary">hypB</name>
    <name evidence="10" type="ORF">I8752_32530</name>
</gene>
<feature type="region of interest" description="Disordered" evidence="8">
    <location>
        <begin position="29"/>
        <end position="80"/>
    </location>
</feature>
<evidence type="ECO:0000256" key="4">
    <source>
        <dbReference type="ARBA" id="ARBA00022741"/>
    </source>
</evidence>
<accession>A0A8J7LJL0</accession>
<evidence type="ECO:0000256" key="7">
    <source>
        <dbReference type="ARBA" id="ARBA00023134"/>
    </source>
</evidence>
<comment type="similarity">
    <text evidence="1">Belongs to the SIMIBI class G3E GTPase family. HypB/HupM subfamily.</text>
</comment>
<reference evidence="10 11" key="1">
    <citation type="journal article" date="2021" name="Int. J. Syst. Evol. Microbiol.">
        <title>Amazonocrinis nigriterrae gen. nov., sp. nov., Atlanticothrix silvestris gen. nov., sp. nov. and Dendronalium phyllosphericum gen. nov., sp. nov., nostocacean cyanobacteria from Brazilian environments.</title>
        <authorList>
            <person name="Alvarenga D.O."/>
            <person name="Andreote A.P.D."/>
            <person name="Branco L.H.Z."/>
            <person name="Delbaje E."/>
            <person name="Cruz R.B."/>
            <person name="Varani A.M."/>
            <person name="Fiore M.F."/>
        </authorList>
    </citation>
    <scope>NUCLEOTIDE SEQUENCE [LARGE SCALE GENOMIC DNA]</scope>
    <source>
        <strain evidence="10 11">CENA369</strain>
    </source>
</reference>
<protein>
    <submittedName>
        <fullName evidence="10">Hydrogenase nickel incorporation protein HypB</fullName>
    </submittedName>
</protein>
<dbReference type="EMBL" id="JAECZA010000289">
    <property type="protein sequence ID" value="MBH8577609.1"/>
    <property type="molecule type" value="Genomic_DNA"/>
</dbReference>
<dbReference type="GO" id="GO:0016151">
    <property type="term" value="F:nickel cation binding"/>
    <property type="evidence" value="ECO:0007669"/>
    <property type="project" value="InterPro"/>
</dbReference>
<dbReference type="InterPro" id="IPR027417">
    <property type="entry name" value="P-loop_NTPase"/>
</dbReference>
<evidence type="ECO:0000256" key="6">
    <source>
        <dbReference type="ARBA" id="ARBA00022833"/>
    </source>
</evidence>
<dbReference type="NCBIfam" id="TIGR00073">
    <property type="entry name" value="hypB"/>
    <property type="match status" value="1"/>
</dbReference>
<dbReference type="Gene3D" id="3.40.50.300">
    <property type="entry name" value="P-loop containing nucleotide triphosphate hydrolases"/>
    <property type="match status" value="1"/>
</dbReference>
<keyword evidence="3" id="KW-0479">Metal-binding</keyword>
<feature type="domain" description="CobW/HypB/UreG nucleotide-binding" evidence="9">
    <location>
        <begin position="121"/>
        <end position="280"/>
    </location>
</feature>
<keyword evidence="11" id="KW-1185">Reference proteome</keyword>
<evidence type="ECO:0000256" key="1">
    <source>
        <dbReference type="ARBA" id="ARBA00006211"/>
    </source>
</evidence>
<organism evidence="10 11">
    <name type="scientific">Dendronalium phyllosphericum CENA369</name>
    <dbReference type="NCBI Taxonomy" id="1725256"/>
    <lineage>
        <taxon>Bacteria</taxon>
        <taxon>Bacillati</taxon>
        <taxon>Cyanobacteriota</taxon>
        <taxon>Cyanophyceae</taxon>
        <taxon>Nostocales</taxon>
        <taxon>Nostocaceae</taxon>
        <taxon>Dendronalium</taxon>
        <taxon>Dendronalium phyllosphericum</taxon>
    </lineage>
</organism>
<dbReference type="Proteomes" id="UP000662314">
    <property type="component" value="Unassembled WGS sequence"/>
</dbReference>
<name>A0A8J7LJL0_9NOST</name>
<comment type="caution">
    <text evidence="10">The sequence shown here is derived from an EMBL/GenBank/DDBJ whole genome shotgun (WGS) entry which is preliminary data.</text>
</comment>
<evidence type="ECO:0000313" key="11">
    <source>
        <dbReference type="Proteomes" id="UP000662314"/>
    </source>
</evidence>
<dbReference type="RefSeq" id="WP_214436294.1">
    <property type="nucleotide sequence ID" value="NZ_CAWPUQ010000225.1"/>
</dbReference>
<keyword evidence="4" id="KW-0547">Nucleotide-binding</keyword>
<evidence type="ECO:0000256" key="2">
    <source>
        <dbReference type="ARBA" id="ARBA00022596"/>
    </source>
</evidence>
<keyword evidence="7" id="KW-0342">GTP-binding</keyword>
<dbReference type="GO" id="GO:0051604">
    <property type="term" value="P:protein maturation"/>
    <property type="evidence" value="ECO:0007669"/>
    <property type="project" value="InterPro"/>
</dbReference>
<dbReference type="PANTHER" id="PTHR30134">
    <property type="entry name" value="HYDROGENASE PROTEIN ASSEMBLY PROTEIN, NICKEL CHAPERONE"/>
    <property type="match status" value="1"/>
</dbReference>
<dbReference type="CDD" id="cd05390">
    <property type="entry name" value="HypB"/>
    <property type="match status" value="1"/>
</dbReference>
<dbReference type="InterPro" id="IPR004392">
    <property type="entry name" value="Hyd_mat_HypB"/>
</dbReference>
<evidence type="ECO:0000259" key="9">
    <source>
        <dbReference type="Pfam" id="PF02492"/>
    </source>
</evidence>
<dbReference type="SUPFAM" id="SSF52540">
    <property type="entry name" value="P-loop containing nucleoside triphosphate hydrolases"/>
    <property type="match status" value="1"/>
</dbReference>
<evidence type="ECO:0000256" key="3">
    <source>
        <dbReference type="ARBA" id="ARBA00022723"/>
    </source>
</evidence>
<dbReference type="GO" id="GO:0003924">
    <property type="term" value="F:GTPase activity"/>
    <property type="evidence" value="ECO:0007669"/>
    <property type="project" value="InterPro"/>
</dbReference>
<keyword evidence="6" id="KW-0862">Zinc</keyword>
<keyword evidence="5" id="KW-0378">Hydrolase</keyword>
<sequence length="303" mass="33437">MCVTCGCSDDAEVKIINTETNEVAIISSQNEHHHHTHTSPEDTAITHPHNHDSNHIHTHTLPDGTVVTHSHSHDSISEASQIHAQVHSKTISLEQDILAKNNLIAAQNRGWFKGRNIVALNLMSSPGSGKTTLLTRTINDLKHQLSINVIEGDQETINDANKIQETGCKVVQINTGTGCHLDAAMVEQGLQQLNPPLNSVVMIENVGNLVCPALFDLGEQAKVVILSVTEGEDKPIKYPHMFRASEVMILTKIDLLPHVQFDVQRCIEYAQQVNPQIQVFQVSALTGTGLESWYKWLSQRVSN</sequence>
<proteinExistence type="inferred from homology"/>
<keyword evidence="2" id="KW-0533">Nickel</keyword>
<dbReference type="GO" id="GO:0008270">
    <property type="term" value="F:zinc ion binding"/>
    <property type="evidence" value="ECO:0007669"/>
    <property type="project" value="TreeGrafter"/>
</dbReference>
<evidence type="ECO:0000256" key="8">
    <source>
        <dbReference type="SAM" id="MobiDB-lite"/>
    </source>
</evidence>
<evidence type="ECO:0000256" key="5">
    <source>
        <dbReference type="ARBA" id="ARBA00022801"/>
    </source>
</evidence>